<evidence type="ECO:0000313" key="12">
    <source>
        <dbReference type="Proteomes" id="UP000199153"/>
    </source>
</evidence>
<dbReference type="Proteomes" id="UP000199153">
    <property type="component" value="Unassembled WGS sequence"/>
</dbReference>
<comment type="pathway">
    <text evidence="1 9">Amino-acid biosynthesis; L-arginine biosynthesis; N(2)-acetyl-L-ornithine from L-glutamate: step 2/4.</text>
</comment>
<keyword evidence="3 9" id="KW-0028">Amino-acid biosynthesis</keyword>
<comment type="similarity">
    <text evidence="9">Belongs to the acetylglutamate kinase family. ArgB subfamily.</text>
</comment>
<name>A0A1I5AA04_9FLAO</name>
<sequence length="272" mass="29793">MLKKIIISEFGIIMKKEVLKVVKIGGKLIEDDAKFAEFLGDFVALKGPKILVHGGGNLATEITEKLGYKTQMFEGRRITDADSIRVILMVYGGVINKNIVAKLQGLGNNAIGLSGADGLSIVSKKRPVKEVDFGFVGDVEKVNSEFINSILKQNITPVFSAISCTEDGLLLNTNGDSVAAEIAKAMSSIYETELYFCFEKKGVLGDAEDDDSVIGIITRDKYQKLLEEKVISDGMLPKLHNCFQALENGVKNIFLGDFRLLKEESVYTKISN</sequence>
<evidence type="ECO:0000256" key="8">
    <source>
        <dbReference type="ARBA" id="ARBA00048141"/>
    </source>
</evidence>
<feature type="site" description="Transition state stabilizer" evidence="9">
    <location>
        <position position="23"/>
    </location>
</feature>
<feature type="domain" description="Aspartate/glutamate/uridylate kinase" evidence="10">
    <location>
        <begin position="20"/>
        <end position="255"/>
    </location>
</feature>
<feature type="binding site" evidence="9">
    <location>
        <position position="77"/>
    </location>
    <ligand>
        <name>substrate</name>
    </ligand>
</feature>
<evidence type="ECO:0000256" key="1">
    <source>
        <dbReference type="ARBA" id="ARBA00004828"/>
    </source>
</evidence>
<evidence type="ECO:0000256" key="2">
    <source>
        <dbReference type="ARBA" id="ARBA00022571"/>
    </source>
</evidence>
<dbReference type="AlphaFoldDB" id="A0A1I5AA04"/>
<evidence type="ECO:0000256" key="7">
    <source>
        <dbReference type="ARBA" id="ARBA00022840"/>
    </source>
</evidence>
<keyword evidence="7 9" id="KW-0067">ATP-binding</keyword>
<dbReference type="GO" id="GO:0003991">
    <property type="term" value="F:acetylglutamate kinase activity"/>
    <property type="evidence" value="ECO:0007669"/>
    <property type="project" value="UniProtKB-UniRule"/>
</dbReference>
<dbReference type="InterPro" id="IPR037528">
    <property type="entry name" value="ArgB"/>
</dbReference>
<evidence type="ECO:0000256" key="4">
    <source>
        <dbReference type="ARBA" id="ARBA00022679"/>
    </source>
</evidence>
<evidence type="ECO:0000256" key="9">
    <source>
        <dbReference type="HAMAP-Rule" id="MF_00082"/>
    </source>
</evidence>
<keyword evidence="5 9" id="KW-0547">Nucleotide-binding</keyword>
<gene>
    <name evidence="9" type="primary">argB</name>
    <name evidence="11" type="ORF">SAMN05660413_01770</name>
</gene>
<evidence type="ECO:0000256" key="3">
    <source>
        <dbReference type="ARBA" id="ARBA00022605"/>
    </source>
</evidence>
<keyword evidence="2 9" id="KW-0055">Arginine biosynthesis</keyword>
<accession>A0A1I5AA04</accession>
<dbReference type="GO" id="GO:0005737">
    <property type="term" value="C:cytoplasm"/>
    <property type="evidence" value="ECO:0007669"/>
    <property type="project" value="UniProtKB-SubCell"/>
</dbReference>
<dbReference type="NCBIfam" id="TIGR00761">
    <property type="entry name" value="argB"/>
    <property type="match status" value="1"/>
</dbReference>
<dbReference type="PANTHER" id="PTHR23342:SF0">
    <property type="entry name" value="N-ACETYLGLUTAMATE SYNTHASE, MITOCHONDRIAL"/>
    <property type="match status" value="1"/>
</dbReference>
<dbReference type="EC" id="2.7.2.8" evidence="9"/>
<comment type="catalytic activity">
    <reaction evidence="8 9">
        <text>N-acetyl-L-glutamate + ATP = N-acetyl-L-glutamyl 5-phosphate + ADP</text>
        <dbReference type="Rhea" id="RHEA:14629"/>
        <dbReference type="ChEBI" id="CHEBI:30616"/>
        <dbReference type="ChEBI" id="CHEBI:44337"/>
        <dbReference type="ChEBI" id="CHEBI:57936"/>
        <dbReference type="ChEBI" id="CHEBI:456216"/>
        <dbReference type="EC" id="2.7.2.8"/>
    </reaction>
</comment>
<dbReference type="GO" id="GO:0005524">
    <property type="term" value="F:ATP binding"/>
    <property type="evidence" value="ECO:0007669"/>
    <property type="project" value="UniProtKB-UniRule"/>
</dbReference>
<dbReference type="InterPro" id="IPR001048">
    <property type="entry name" value="Asp/Glu/Uridylate_kinase"/>
</dbReference>
<evidence type="ECO:0000313" key="11">
    <source>
        <dbReference type="EMBL" id="SFN59282.1"/>
    </source>
</evidence>
<proteinExistence type="inferred from homology"/>
<feature type="site" description="Transition state stabilizer" evidence="9">
    <location>
        <position position="238"/>
    </location>
</feature>
<evidence type="ECO:0000256" key="6">
    <source>
        <dbReference type="ARBA" id="ARBA00022777"/>
    </source>
</evidence>
<dbReference type="CDD" id="cd04238">
    <property type="entry name" value="AAK_NAGK-like"/>
    <property type="match status" value="1"/>
</dbReference>
<dbReference type="InterPro" id="IPR036393">
    <property type="entry name" value="AceGlu_kinase-like_sf"/>
</dbReference>
<dbReference type="SUPFAM" id="SSF53633">
    <property type="entry name" value="Carbamate kinase-like"/>
    <property type="match status" value="1"/>
</dbReference>
<keyword evidence="4 9" id="KW-0808">Transferase</keyword>
<keyword evidence="12" id="KW-1185">Reference proteome</keyword>
<dbReference type="HAMAP" id="MF_00082">
    <property type="entry name" value="ArgB"/>
    <property type="match status" value="1"/>
</dbReference>
<dbReference type="PANTHER" id="PTHR23342">
    <property type="entry name" value="N-ACETYLGLUTAMATE SYNTHASE"/>
    <property type="match status" value="1"/>
</dbReference>
<protein>
    <recommendedName>
        <fullName evidence="9">Acetylglutamate kinase</fullName>
        <ecNumber evidence="9">2.7.2.8</ecNumber>
    </recommendedName>
    <alternativeName>
        <fullName evidence="9">N-acetyl-L-glutamate 5-phosphotransferase</fullName>
    </alternativeName>
    <alternativeName>
        <fullName evidence="9">NAG kinase</fullName>
        <shortName evidence="9">NAGK</shortName>
    </alternativeName>
</protein>
<dbReference type="GO" id="GO:0042450">
    <property type="term" value="P:L-arginine biosynthetic process via ornithine"/>
    <property type="evidence" value="ECO:0007669"/>
    <property type="project" value="UniProtKB-UniRule"/>
</dbReference>
<dbReference type="Gene3D" id="3.40.1160.10">
    <property type="entry name" value="Acetylglutamate kinase-like"/>
    <property type="match status" value="1"/>
</dbReference>
<dbReference type="PIRSF" id="PIRSF000728">
    <property type="entry name" value="NAGK"/>
    <property type="match status" value="1"/>
</dbReference>
<dbReference type="Pfam" id="PF00696">
    <property type="entry name" value="AA_kinase"/>
    <property type="match status" value="1"/>
</dbReference>
<comment type="subcellular location">
    <subcellularLocation>
        <location evidence="9">Cytoplasm</location>
    </subcellularLocation>
</comment>
<comment type="function">
    <text evidence="9">Catalyzes the ATP-dependent phosphorylation of N-acetyl-L-glutamate.</text>
</comment>
<dbReference type="InterPro" id="IPR004662">
    <property type="entry name" value="AcgluKinase_fam"/>
</dbReference>
<evidence type="ECO:0000259" key="10">
    <source>
        <dbReference type="Pfam" id="PF00696"/>
    </source>
</evidence>
<feature type="binding site" evidence="9">
    <location>
        <position position="172"/>
    </location>
    <ligand>
        <name>substrate</name>
    </ligand>
</feature>
<organism evidence="11 12">
    <name type="scientific">Salegentibacter flavus</name>
    <dbReference type="NCBI Taxonomy" id="287099"/>
    <lineage>
        <taxon>Bacteria</taxon>
        <taxon>Pseudomonadati</taxon>
        <taxon>Bacteroidota</taxon>
        <taxon>Flavobacteriia</taxon>
        <taxon>Flavobacteriales</taxon>
        <taxon>Flavobacteriaceae</taxon>
        <taxon>Salegentibacter</taxon>
    </lineage>
</organism>
<keyword evidence="6 9" id="KW-0418">Kinase</keyword>
<reference evidence="11 12" key="1">
    <citation type="submission" date="2016-10" db="EMBL/GenBank/DDBJ databases">
        <authorList>
            <person name="de Groot N.N."/>
        </authorList>
    </citation>
    <scope>NUCLEOTIDE SEQUENCE [LARGE SCALE GENOMIC DNA]</scope>
    <source>
        <strain evidence="11 12">DSM 17794</strain>
    </source>
</reference>
<dbReference type="UniPathway" id="UPA00068">
    <property type="reaction ID" value="UER00107"/>
</dbReference>
<keyword evidence="9" id="KW-0963">Cytoplasm</keyword>
<evidence type="ECO:0000256" key="5">
    <source>
        <dbReference type="ARBA" id="ARBA00022741"/>
    </source>
</evidence>
<feature type="binding site" evidence="9">
    <location>
        <begin position="55"/>
        <end position="56"/>
    </location>
    <ligand>
        <name>substrate</name>
    </ligand>
</feature>
<dbReference type="STRING" id="287099.SAMN05660413_01770"/>
<dbReference type="EMBL" id="FOVL01000009">
    <property type="protein sequence ID" value="SFN59282.1"/>
    <property type="molecule type" value="Genomic_DNA"/>
</dbReference>